<dbReference type="InterPro" id="IPR036249">
    <property type="entry name" value="Thioredoxin-like_sf"/>
</dbReference>
<proteinExistence type="predicted"/>
<dbReference type="Pfam" id="PF00085">
    <property type="entry name" value="Thioredoxin"/>
    <property type="match status" value="1"/>
</dbReference>
<feature type="domain" description="Thioredoxin" evidence="1">
    <location>
        <begin position="33"/>
        <end position="139"/>
    </location>
</feature>
<dbReference type="InterPro" id="IPR013766">
    <property type="entry name" value="Thioredoxin_domain"/>
</dbReference>
<protein>
    <recommendedName>
        <fullName evidence="1">Thioredoxin domain-containing protein</fullName>
    </recommendedName>
</protein>
<dbReference type="Proteomes" id="UP001500002">
    <property type="component" value="Unassembled WGS sequence"/>
</dbReference>
<sequence length="147" mass="15771">MDWLAALVVGAVLVAAATATGLIWRSRQGRAHAGSGERVRPAELGPVAFGDAATLVQFSTEFCAKCPATARLLHSIAHDAQGTRHVEIDLTRRADLARRFDVTQTPTTLLLDADGLVRARFSGAPHAHAVRAELDEILGRHHVGIQR</sequence>
<dbReference type="CDD" id="cd02947">
    <property type="entry name" value="TRX_family"/>
    <property type="match status" value="1"/>
</dbReference>
<dbReference type="PROSITE" id="PS51352">
    <property type="entry name" value="THIOREDOXIN_2"/>
    <property type="match status" value="1"/>
</dbReference>
<evidence type="ECO:0000313" key="3">
    <source>
        <dbReference type="Proteomes" id="UP001500002"/>
    </source>
</evidence>
<dbReference type="Gene3D" id="3.40.30.10">
    <property type="entry name" value="Glutaredoxin"/>
    <property type="match status" value="1"/>
</dbReference>
<reference evidence="3" key="1">
    <citation type="journal article" date="2019" name="Int. J. Syst. Evol. Microbiol.">
        <title>The Global Catalogue of Microorganisms (GCM) 10K type strain sequencing project: providing services to taxonomists for standard genome sequencing and annotation.</title>
        <authorList>
            <consortium name="The Broad Institute Genomics Platform"/>
            <consortium name="The Broad Institute Genome Sequencing Center for Infectious Disease"/>
            <person name="Wu L."/>
            <person name="Ma J."/>
        </authorList>
    </citation>
    <scope>NUCLEOTIDE SEQUENCE [LARGE SCALE GENOMIC DNA]</scope>
    <source>
        <strain evidence="3">JCM 14322</strain>
    </source>
</reference>
<evidence type="ECO:0000259" key="1">
    <source>
        <dbReference type="PROSITE" id="PS51352"/>
    </source>
</evidence>
<accession>A0ABN2LZW9</accession>
<dbReference type="SUPFAM" id="SSF52833">
    <property type="entry name" value="Thioredoxin-like"/>
    <property type="match status" value="1"/>
</dbReference>
<keyword evidence="3" id="KW-1185">Reference proteome</keyword>
<name>A0ABN2LZW9_9MICO</name>
<comment type="caution">
    <text evidence="2">The sequence shown here is derived from an EMBL/GenBank/DDBJ whole genome shotgun (WGS) entry which is preliminary data.</text>
</comment>
<dbReference type="RefSeq" id="WP_344293538.1">
    <property type="nucleotide sequence ID" value="NZ_BAAANJ010000002.1"/>
</dbReference>
<gene>
    <name evidence="2" type="ORF">GCM10009749_07320</name>
</gene>
<evidence type="ECO:0000313" key="2">
    <source>
        <dbReference type="EMBL" id="GAA1801760.1"/>
    </source>
</evidence>
<organism evidence="2 3">
    <name type="scientific">Agromyces neolithicus</name>
    <dbReference type="NCBI Taxonomy" id="269420"/>
    <lineage>
        <taxon>Bacteria</taxon>
        <taxon>Bacillati</taxon>
        <taxon>Actinomycetota</taxon>
        <taxon>Actinomycetes</taxon>
        <taxon>Micrococcales</taxon>
        <taxon>Microbacteriaceae</taxon>
        <taxon>Agromyces</taxon>
    </lineage>
</organism>
<dbReference type="EMBL" id="BAAANJ010000002">
    <property type="protein sequence ID" value="GAA1801760.1"/>
    <property type="molecule type" value="Genomic_DNA"/>
</dbReference>